<evidence type="ECO:0000256" key="3">
    <source>
        <dbReference type="ARBA" id="ARBA00022695"/>
    </source>
</evidence>
<organism evidence="10 11">
    <name type="scientific">Araneus ventricosus</name>
    <name type="common">Orbweaver spider</name>
    <name type="synonym">Epeira ventricosa</name>
    <dbReference type="NCBI Taxonomy" id="182803"/>
    <lineage>
        <taxon>Eukaryota</taxon>
        <taxon>Metazoa</taxon>
        <taxon>Ecdysozoa</taxon>
        <taxon>Arthropoda</taxon>
        <taxon>Chelicerata</taxon>
        <taxon>Arachnida</taxon>
        <taxon>Araneae</taxon>
        <taxon>Araneomorphae</taxon>
        <taxon>Entelegynae</taxon>
        <taxon>Araneoidea</taxon>
        <taxon>Araneidae</taxon>
        <taxon>Araneus</taxon>
    </lineage>
</organism>
<dbReference type="EC" id="2.7.7.49" evidence="1"/>
<dbReference type="PROSITE" id="PS50878">
    <property type="entry name" value="RT_POL"/>
    <property type="match status" value="1"/>
</dbReference>
<evidence type="ECO:0000259" key="8">
    <source>
        <dbReference type="PROSITE" id="PS50878"/>
    </source>
</evidence>
<dbReference type="Proteomes" id="UP000499080">
    <property type="component" value="Unassembled WGS sequence"/>
</dbReference>
<dbReference type="EMBL" id="BGPR01000042">
    <property type="protein sequence ID" value="GBL85273.1"/>
    <property type="molecule type" value="Genomic_DNA"/>
</dbReference>
<dbReference type="InterPro" id="IPR036397">
    <property type="entry name" value="RNaseH_sf"/>
</dbReference>
<dbReference type="InterPro" id="IPR041373">
    <property type="entry name" value="RT_RNaseH"/>
</dbReference>
<dbReference type="OrthoDB" id="6425673at2759"/>
<dbReference type="GO" id="GO:0003676">
    <property type="term" value="F:nucleic acid binding"/>
    <property type="evidence" value="ECO:0007669"/>
    <property type="project" value="InterPro"/>
</dbReference>
<name>A0A4Y2AZN4_ARAVE</name>
<comment type="caution">
    <text evidence="10">The sequence shown here is derived from an EMBL/GenBank/DDBJ whole genome shotgun (WGS) entry which is preliminary data.</text>
</comment>
<proteinExistence type="predicted"/>
<dbReference type="Pfam" id="PF00078">
    <property type="entry name" value="RVT_1"/>
    <property type="match status" value="1"/>
</dbReference>
<evidence type="ECO:0000256" key="2">
    <source>
        <dbReference type="ARBA" id="ARBA00022679"/>
    </source>
</evidence>
<evidence type="ECO:0000259" key="9">
    <source>
        <dbReference type="PROSITE" id="PS50994"/>
    </source>
</evidence>
<protein>
    <recommendedName>
        <fullName evidence="1">RNA-directed DNA polymerase</fullName>
        <ecNumber evidence="1">2.7.7.49</ecNumber>
    </recommendedName>
</protein>
<dbReference type="GO" id="GO:0042575">
    <property type="term" value="C:DNA polymerase complex"/>
    <property type="evidence" value="ECO:0007669"/>
    <property type="project" value="UniProtKB-ARBA"/>
</dbReference>
<dbReference type="InterPro" id="IPR043502">
    <property type="entry name" value="DNA/RNA_pol_sf"/>
</dbReference>
<dbReference type="Gene3D" id="3.30.70.270">
    <property type="match status" value="2"/>
</dbReference>
<keyword evidence="4" id="KW-0540">Nuclease</keyword>
<dbReference type="InterPro" id="IPR001584">
    <property type="entry name" value="Integrase_cat-core"/>
</dbReference>
<dbReference type="Pfam" id="PF17917">
    <property type="entry name" value="RT_RNaseH"/>
    <property type="match status" value="1"/>
</dbReference>
<evidence type="ECO:0000256" key="6">
    <source>
        <dbReference type="ARBA" id="ARBA00022801"/>
    </source>
</evidence>
<evidence type="ECO:0000256" key="4">
    <source>
        <dbReference type="ARBA" id="ARBA00022722"/>
    </source>
</evidence>
<evidence type="ECO:0000256" key="1">
    <source>
        <dbReference type="ARBA" id="ARBA00012493"/>
    </source>
</evidence>
<keyword evidence="7" id="KW-0695">RNA-directed DNA polymerase</keyword>
<keyword evidence="6" id="KW-0378">Hydrolase</keyword>
<dbReference type="InterPro" id="IPR050951">
    <property type="entry name" value="Retrovirus_Pol_polyprotein"/>
</dbReference>
<dbReference type="InterPro" id="IPR043128">
    <property type="entry name" value="Rev_trsase/Diguanyl_cyclase"/>
</dbReference>
<dbReference type="InterPro" id="IPR012337">
    <property type="entry name" value="RNaseH-like_sf"/>
</dbReference>
<reference evidence="10 11" key="1">
    <citation type="journal article" date="2019" name="Sci. Rep.">
        <title>Orb-weaving spider Araneus ventricosus genome elucidates the spidroin gene catalogue.</title>
        <authorList>
            <person name="Kono N."/>
            <person name="Nakamura H."/>
            <person name="Ohtoshi R."/>
            <person name="Moran D.A.P."/>
            <person name="Shinohara A."/>
            <person name="Yoshida Y."/>
            <person name="Fujiwara M."/>
            <person name="Mori M."/>
            <person name="Tomita M."/>
            <person name="Arakawa K."/>
        </authorList>
    </citation>
    <scope>NUCLEOTIDE SEQUENCE [LARGE SCALE GENOMIC DNA]</scope>
</reference>
<dbReference type="FunFam" id="3.10.20.370:FF:000001">
    <property type="entry name" value="Retrovirus-related Pol polyprotein from transposon 17.6-like protein"/>
    <property type="match status" value="1"/>
</dbReference>
<evidence type="ECO:0000256" key="5">
    <source>
        <dbReference type="ARBA" id="ARBA00022759"/>
    </source>
</evidence>
<keyword evidence="5" id="KW-0255">Endonuclease</keyword>
<dbReference type="GO" id="GO:0015074">
    <property type="term" value="P:DNA integration"/>
    <property type="evidence" value="ECO:0007669"/>
    <property type="project" value="InterPro"/>
</dbReference>
<gene>
    <name evidence="10" type="primary">pol_3241</name>
    <name evidence="10" type="ORF">AVEN_222739_1</name>
</gene>
<keyword evidence="11" id="KW-1185">Reference proteome</keyword>
<keyword evidence="3" id="KW-0548">Nucleotidyltransferase</keyword>
<feature type="domain" description="Integrase catalytic" evidence="9">
    <location>
        <begin position="379"/>
        <end position="496"/>
    </location>
</feature>
<evidence type="ECO:0000313" key="10">
    <source>
        <dbReference type="EMBL" id="GBL85273.1"/>
    </source>
</evidence>
<dbReference type="InterPro" id="IPR000477">
    <property type="entry name" value="RT_dom"/>
</dbReference>
<dbReference type="GO" id="GO:0003964">
    <property type="term" value="F:RNA-directed DNA polymerase activity"/>
    <property type="evidence" value="ECO:0007669"/>
    <property type="project" value="UniProtKB-KW"/>
</dbReference>
<feature type="domain" description="Reverse transcriptase" evidence="8">
    <location>
        <begin position="1"/>
        <end position="85"/>
    </location>
</feature>
<dbReference type="PANTHER" id="PTHR37984:SF5">
    <property type="entry name" value="PROTEIN NYNRIN-LIKE"/>
    <property type="match status" value="1"/>
</dbReference>
<dbReference type="PROSITE" id="PS50994">
    <property type="entry name" value="INTEGRASE"/>
    <property type="match status" value="1"/>
</dbReference>
<dbReference type="SUPFAM" id="SSF56672">
    <property type="entry name" value="DNA/RNA polymerases"/>
    <property type="match status" value="1"/>
</dbReference>
<dbReference type="CDD" id="cd09274">
    <property type="entry name" value="RNase_HI_RT_Ty3"/>
    <property type="match status" value="1"/>
</dbReference>
<dbReference type="Gene3D" id="3.30.420.10">
    <property type="entry name" value="Ribonuclease H-like superfamily/Ribonuclease H"/>
    <property type="match status" value="1"/>
</dbReference>
<dbReference type="AlphaFoldDB" id="A0A4Y2AZN4"/>
<dbReference type="FunFam" id="3.30.70.270:FF:000020">
    <property type="entry name" value="Transposon Tf2-6 polyprotein-like Protein"/>
    <property type="match status" value="1"/>
</dbReference>
<evidence type="ECO:0000256" key="7">
    <source>
        <dbReference type="ARBA" id="ARBA00022918"/>
    </source>
</evidence>
<accession>A0A4Y2AZN4</accession>
<dbReference type="Pfam" id="PF00665">
    <property type="entry name" value="rve"/>
    <property type="match status" value="1"/>
</dbReference>
<sequence length="544" mass="61665">MDSQIRIELGNLPKRLLKHLYFILVHEVDFCVPYFDDVLIASNNSEEHKQHLKQVFERLSQHGLKLNPLKCVLGKPSVKFLGCLITSEGDKPLPEKVQAISQFPKPQNIAELKRFLAMLNFYRLFLPNAADTQASLHEFLKNSKKNDKRPISWTDVTLAAFEKCKAVIINAATLTFHAPNQQLSIMVDASDLAIGAVLHTTTSLGHKPLAFYSRKRSPSERKYSTYDRELLAIYATVKHFRHLLEGQNFIIFTDHQPLTFAFTKKSDSSSPKQLRYLDFISQFSTDIRHITGSKNFVADTLSRISEVHLPKVDLSAMANAQASDEEHQALLSKNELSLLLKPLSTDPTSSKLYCDIRNDIVRPYVPASFRKTVFQSLHNLSHPARFDHVHLDLVGPLPPSDNCEYLLTCIDHFTRWPEAVPISVISAESVARAFISKWISRFGLPSIITTDQGRQFESNLFSLLSKLFGHPKDQYDPLPPIQQWNCWAFSSIFKAKPQMSRIREMGRINSSGFARTQNGIEGGSTVHISRTSLWFNPETSSGIF</sequence>
<dbReference type="GO" id="GO:0016787">
    <property type="term" value="F:hydrolase activity"/>
    <property type="evidence" value="ECO:0007669"/>
    <property type="project" value="UniProtKB-KW"/>
</dbReference>
<dbReference type="GO" id="GO:0004519">
    <property type="term" value="F:endonuclease activity"/>
    <property type="evidence" value="ECO:0007669"/>
    <property type="project" value="UniProtKB-KW"/>
</dbReference>
<dbReference type="PANTHER" id="PTHR37984">
    <property type="entry name" value="PROTEIN CBG26694"/>
    <property type="match status" value="1"/>
</dbReference>
<dbReference type="SUPFAM" id="SSF53098">
    <property type="entry name" value="Ribonuclease H-like"/>
    <property type="match status" value="1"/>
</dbReference>
<evidence type="ECO:0000313" key="11">
    <source>
        <dbReference type="Proteomes" id="UP000499080"/>
    </source>
</evidence>
<keyword evidence="2" id="KW-0808">Transferase</keyword>